<feature type="compositionally biased region" description="Polar residues" evidence="4">
    <location>
        <begin position="78"/>
        <end position="88"/>
    </location>
</feature>
<evidence type="ECO:0000256" key="1">
    <source>
        <dbReference type="ARBA" id="ARBA00022763"/>
    </source>
</evidence>
<evidence type="ECO:0000256" key="4">
    <source>
        <dbReference type="SAM" id="MobiDB-lite"/>
    </source>
</evidence>
<dbReference type="PANTHER" id="PTHR12159:SF9">
    <property type="entry name" value="G_T MISMATCH-SPECIFIC THYMINE DNA GLYCOSYLASE"/>
    <property type="match status" value="1"/>
</dbReference>
<dbReference type="CDD" id="cd10028">
    <property type="entry name" value="UDG-F2_TDG_MUG"/>
    <property type="match status" value="1"/>
</dbReference>
<gene>
    <name evidence="5" type="ORF">CC1G_09247</name>
</gene>
<dbReference type="OMA" id="RSYTEFE"/>
<proteinExistence type="predicted"/>
<dbReference type="Gene3D" id="3.40.470.10">
    <property type="entry name" value="Uracil-DNA glycosylase-like domain"/>
    <property type="match status" value="1"/>
</dbReference>
<dbReference type="InterPro" id="IPR036895">
    <property type="entry name" value="Uracil-DNA_glycosylase-like_sf"/>
</dbReference>
<dbReference type="RefSeq" id="XP_001838870.2">
    <property type="nucleotide sequence ID" value="XM_001838818.2"/>
</dbReference>
<dbReference type="GO" id="GO:0004844">
    <property type="term" value="F:uracil DNA N-glycosylase activity"/>
    <property type="evidence" value="ECO:0007669"/>
    <property type="project" value="TreeGrafter"/>
</dbReference>
<feature type="compositionally biased region" description="Basic and acidic residues" evidence="4">
    <location>
        <begin position="135"/>
        <end position="157"/>
    </location>
</feature>
<evidence type="ECO:0000313" key="6">
    <source>
        <dbReference type="Proteomes" id="UP000001861"/>
    </source>
</evidence>
<dbReference type="AlphaFoldDB" id="A8P541"/>
<dbReference type="InParanoid" id="A8P541"/>
<keyword evidence="6" id="KW-1185">Reference proteome</keyword>
<evidence type="ECO:0008006" key="7">
    <source>
        <dbReference type="Google" id="ProtNLM"/>
    </source>
</evidence>
<dbReference type="GO" id="GO:0006285">
    <property type="term" value="P:base-excision repair, AP site formation"/>
    <property type="evidence" value="ECO:0007669"/>
    <property type="project" value="InterPro"/>
</dbReference>
<dbReference type="SUPFAM" id="SSF52141">
    <property type="entry name" value="Uracil-DNA glycosylase-like"/>
    <property type="match status" value="1"/>
</dbReference>
<dbReference type="InterPro" id="IPR015637">
    <property type="entry name" value="MUG/TDG"/>
</dbReference>
<evidence type="ECO:0000256" key="3">
    <source>
        <dbReference type="ARBA" id="ARBA00023204"/>
    </source>
</evidence>
<feature type="region of interest" description="Disordered" evidence="4">
    <location>
        <begin position="57"/>
        <end position="175"/>
    </location>
</feature>
<dbReference type="HOGENOM" id="CLU_683365_0_0_1"/>
<evidence type="ECO:0000313" key="5">
    <source>
        <dbReference type="EMBL" id="EAU82985.2"/>
    </source>
</evidence>
<name>A8P541_COPC7</name>
<keyword evidence="1" id="KW-0227">DNA damage</keyword>
<dbReference type="Proteomes" id="UP000001861">
    <property type="component" value="Unassembled WGS sequence"/>
</dbReference>
<dbReference type="eggNOG" id="KOG4120">
    <property type="taxonomic scope" value="Eukaryota"/>
</dbReference>
<dbReference type="OrthoDB" id="565731at2759"/>
<organism evidence="5 6">
    <name type="scientific">Coprinopsis cinerea (strain Okayama-7 / 130 / ATCC MYA-4618 / FGSC 9003)</name>
    <name type="common">Inky cap fungus</name>
    <name type="synonym">Hormographiella aspergillata</name>
    <dbReference type="NCBI Taxonomy" id="240176"/>
    <lineage>
        <taxon>Eukaryota</taxon>
        <taxon>Fungi</taxon>
        <taxon>Dikarya</taxon>
        <taxon>Basidiomycota</taxon>
        <taxon>Agaricomycotina</taxon>
        <taxon>Agaricomycetes</taxon>
        <taxon>Agaricomycetidae</taxon>
        <taxon>Agaricales</taxon>
        <taxon>Agaricineae</taxon>
        <taxon>Psathyrellaceae</taxon>
        <taxon>Coprinopsis</taxon>
    </lineage>
</organism>
<comment type="caution">
    <text evidence="5">The sequence shown here is derived from an EMBL/GenBank/DDBJ whole genome shotgun (WGS) entry which is preliminary data.</text>
</comment>
<sequence>MTRFSHHLKRDSAPPSFAVLRRRGFAKNGQDMGSIDNSESVLNRLASYAYTKPATRTATRVNQALQPKREDDEEEQRLQGSPTDTKGTVTPREPNLDDIPSPGGNSSLHTPLKSENGTPDGTSSPATTVPGQDSDEPRARLKRSLPSEDKKSRESSRSRGSSPKKPKRGYADPSVYAHLRPVNDNLKPDLDIIFCGIKYPRHLATISPGQQIISGVVFMSPPHSTHQIRSSGLTSTRMKPQEDFTLPDRHSIGLTNLVGRPTAEASELSKAESLACVAPFFVKMHKYRPKIVCFVGLSIAETVSSYVAKNFLDPGLQKKGKAKVKAGPGLLSFKLTYESEGDKSRSETLFYAVSSTSGRVVKYKKSDKVQQFKGLNDLLLELKESRFDSTGLHSVPASRFTTV</sequence>
<dbReference type="GO" id="GO:0008263">
    <property type="term" value="F:pyrimidine-specific mismatch base pair DNA N-glycosylase activity"/>
    <property type="evidence" value="ECO:0007669"/>
    <property type="project" value="TreeGrafter"/>
</dbReference>
<keyword evidence="3" id="KW-0234">DNA repair</keyword>
<protein>
    <recommendedName>
        <fullName evidence="7">Uracil-DNA glycosylase-like domain-containing protein</fullName>
    </recommendedName>
</protein>
<dbReference type="VEuPathDB" id="FungiDB:CC1G_09247"/>
<feature type="compositionally biased region" description="Polar residues" evidence="4">
    <location>
        <begin position="103"/>
        <end position="131"/>
    </location>
</feature>
<reference evidence="5 6" key="1">
    <citation type="journal article" date="2010" name="Proc. Natl. Acad. Sci. U.S.A.">
        <title>Insights into evolution of multicellular fungi from the assembled chromosomes of the mushroom Coprinopsis cinerea (Coprinus cinereus).</title>
        <authorList>
            <person name="Stajich J.E."/>
            <person name="Wilke S.K."/>
            <person name="Ahren D."/>
            <person name="Au C.H."/>
            <person name="Birren B.W."/>
            <person name="Borodovsky M."/>
            <person name="Burns C."/>
            <person name="Canback B."/>
            <person name="Casselton L.A."/>
            <person name="Cheng C.K."/>
            <person name="Deng J."/>
            <person name="Dietrich F.S."/>
            <person name="Fargo D.C."/>
            <person name="Farman M.L."/>
            <person name="Gathman A.C."/>
            <person name="Goldberg J."/>
            <person name="Guigo R."/>
            <person name="Hoegger P.J."/>
            <person name="Hooker J.B."/>
            <person name="Huggins A."/>
            <person name="James T.Y."/>
            <person name="Kamada T."/>
            <person name="Kilaru S."/>
            <person name="Kodira C."/>
            <person name="Kues U."/>
            <person name="Kupfer D."/>
            <person name="Kwan H.S."/>
            <person name="Lomsadze A."/>
            <person name="Li W."/>
            <person name="Lilly W.W."/>
            <person name="Ma L.J."/>
            <person name="Mackey A.J."/>
            <person name="Manning G."/>
            <person name="Martin F."/>
            <person name="Muraguchi H."/>
            <person name="Natvig D.O."/>
            <person name="Palmerini H."/>
            <person name="Ramesh M.A."/>
            <person name="Rehmeyer C.J."/>
            <person name="Roe B.A."/>
            <person name="Shenoy N."/>
            <person name="Stanke M."/>
            <person name="Ter-Hovhannisyan V."/>
            <person name="Tunlid A."/>
            <person name="Velagapudi R."/>
            <person name="Vision T.J."/>
            <person name="Zeng Q."/>
            <person name="Zolan M.E."/>
            <person name="Pukkila P.J."/>
        </authorList>
    </citation>
    <scope>NUCLEOTIDE SEQUENCE [LARGE SCALE GENOMIC DNA]</scope>
    <source>
        <strain evidence="6">Okayama-7 / 130 / ATCC MYA-4618 / FGSC 9003</strain>
    </source>
</reference>
<dbReference type="KEGG" id="cci:CC1G_09247"/>
<accession>A8P541</accession>
<evidence type="ECO:0000256" key="2">
    <source>
        <dbReference type="ARBA" id="ARBA00022801"/>
    </source>
</evidence>
<keyword evidence="2" id="KW-0378">Hydrolase</keyword>
<dbReference type="EMBL" id="AACS02000011">
    <property type="protein sequence ID" value="EAU82985.2"/>
    <property type="molecule type" value="Genomic_DNA"/>
</dbReference>
<dbReference type="GeneID" id="6015465"/>
<dbReference type="STRING" id="240176.A8P541"/>
<dbReference type="PANTHER" id="PTHR12159">
    <property type="entry name" value="G/T AND G/U MISMATCH-SPECIFIC DNA GLYCOSYLASE"/>
    <property type="match status" value="1"/>
</dbReference>